<gene>
    <name evidence="1" type="ORF">RR42_s1177</name>
</gene>
<dbReference type="EMBL" id="CP010537">
    <property type="protein sequence ID" value="AJG22766.1"/>
    <property type="molecule type" value="Genomic_DNA"/>
</dbReference>
<dbReference type="Proteomes" id="UP000031843">
    <property type="component" value="Chromosome secondary"/>
</dbReference>
<reference evidence="1 2" key="1">
    <citation type="journal article" date="2015" name="Genome Announc.">
        <title>Complete Genome Sequence of Cupriavidus basilensis 4G11, Isolated from the Oak Ridge Field Research Center Site.</title>
        <authorList>
            <person name="Ray J."/>
            <person name="Waters R.J."/>
            <person name="Skerker J.M."/>
            <person name="Kuehl J.V."/>
            <person name="Price M.N."/>
            <person name="Huang J."/>
            <person name="Chakraborty R."/>
            <person name="Arkin A.P."/>
            <person name="Deutschbauer A."/>
        </authorList>
    </citation>
    <scope>NUCLEOTIDE SEQUENCE [LARGE SCALE GENOMIC DNA]</scope>
    <source>
        <strain evidence="1">4G11</strain>
    </source>
</reference>
<name>A0A0C4YQ81_9BURK</name>
<dbReference type="KEGG" id="cbw:RR42_s1177"/>
<dbReference type="RefSeq" id="WP_043354375.1">
    <property type="nucleotide sequence ID" value="NZ_CP010537.1"/>
</dbReference>
<protein>
    <submittedName>
        <fullName evidence="1">Uncharacterized protein</fullName>
    </submittedName>
</protein>
<keyword evidence="2" id="KW-1185">Reference proteome</keyword>
<dbReference type="AlphaFoldDB" id="A0A0C4YQ81"/>
<organism evidence="1 2">
    <name type="scientific">Cupriavidus basilensis</name>
    <dbReference type="NCBI Taxonomy" id="68895"/>
    <lineage>
        <taxon>Bacteria</taxon>
        <taxon>Pseudomonadati</taxon>
        <taxon>Pseudomonadota</taxon>
        <taxon>Betaproteobacteria</taxon>
        <taxon>Burkholderiales</taxon>
        <taxon>Burkholderiaceae</taxon>
        <taxon>Cupriavidus</taxon>
    </lineage>
</organism>
<sequence>MQYAINSRGQLVDFRAEGVTVRVSPDNRVILLTTRPDRQTGIAAWCAAHRQSQVVGGGPVLAFALGRLTASLRAISGPFAAGSLLKPGLVASAADQNSHLVIFGNKSLLTHTADTAHAV</sequence>
<accession>A0A0C4YQ81</accession>
<evidence type="ECO:0000313" key="1">
    <source>
        <dbReference type="EMBL" id="AJG22766.1"/>
    </source>
</evidence>
<evidence type="ECO:0000313" key="2">
    <source>
        <dbReference type="Proteomes" id="UP000031843"/>
    </source>
</evidence>
<proteinExistence type="predicted"/>